<evidence type="ECO:0000313" key="1">
    <source>
        <dbReference type="EMBL" id="STV39766.1"/>
    </source>
</evidence>
<dbReference type="AlphaFoldDB" id="A0A378BH87"/>
<keyword evidence="2" id="KW-1185">Reference proteome</keyword>
<dbReference type="InterPro" id="IPR009950">
    <property type="entry name" value="DUF1480"/>
</dbReference>
<sequence>MRPRKKCALFDWRFSPPLTTLKNNGHNWSYHNSAEKWGEAMSKTNVRIGAFEIDDAELQGERTLSIPCKSDPDLCMQLDAWDADTSVPAILNGEHSVLYRKHYDRQSDAWVMRLA</sequence>
<proteinExistence type="predicted"/>
<name>A0A378BH87_KLEPO</name>
<dbReference type="Proteomes" id="UP000255382">
    <property type="component" value="Unassembled WGS sequence"/>
</dbReference>
<gene>
    <name evidence="1" type="ORF">NCTC5050_04934</name>
</gene>
<organism evidence="1 2">
    <name type="scientific">Klebsiella pneumoniae subsp. ozaenae</name>
    <dbReference type="NCBI Taxonomy" id="574"/>
    <lineage>
        <taxon>Bacteria</taxon>
        <taxon>Pseudomonadati</taxon>
        <taxon>Pseudomonadota</taxon>
        <taxon>Gammaproteobacteria</taxon>
        <taxon>Enterobacterales</taxon>
        <taxon>Enterobacteriaceae</taxon>
        <taxon>Klebsiella/Raoultella group</taxon>
        <taxon>Klebsiella</taxon>
        <taxon>Klebsiella pneumoniae complex</taxon>
    </lineage>
</organism>
<protein>
    <submittedName>
        <fullName evidence="1">Protein of uncharacterized function (DUF1480)</fullName>
    </submittedName>
</protein>
<accession>A0A378BH87</accession>
<evidence type="ECO:0000313" key="2">
    <source>
        <dbReference type="Proteomes" id="UP000255382"/>
    </source>
</evidence>
<dbReference type="EMBL" id="UGLZ01000005">
    <property type="protein sequence ID" value="STV39766.1"/>
    <property type="molecule type" value="Genomic_DNA"/>
</dbReference>
<dbReference type="Pfam" id="PF07351">
    <property type="entry name" value="DUF1480"/>
    <property type="match status" value="1"/>
</dbReference>
<reference evidence="1 2" key="1">
    <citation type="submission" date="2018-06" db="EMBL/GenBank/DDBJ databases">
        <authorList>
            <consortium name="Pathogen Informatics"/>
            <person name="Doyle S."/>
        </authorList>
    </citation>
    <scope>NUCLEOTIDE SEQUENCE [LARGE SCALE GENOMIC DNA]</scope>
    <source>
        <strain evidence="1 2">NCTC5050</strain>
    </source>
</reference>